<organism evidence="1 2">
    <name type="scientific">Candidatus Methanogaster sp</name>
    <dbReference type="NCBI Taxonomy" id="3386292"/>
    <lineage>
        <taxon>Archaea</taxon>
        <taxon>Methanobacteriati</taxon>
        <taxon>Methanobacteriota</taxon>
        <taxon>Stenosarchaea group</taxon>
        <taxon>Methanomicrobia</taxon>
        <taxon>Methanosarcinales</taxon>
        <taxon>ANME-2 cluster</taxon>
        <taxon>Candidatus Methanogasteraceae</taxon>
        <taxon>Candidatus Methanogaster</taxon>
    </lineage>
</organism>
<comment type="caution">
    <text evidence="1">The sequence shown here is derived from an EMBL/GenBank/DDBJ whole genome shotgun (WGS) entry which is preliminary data.</text>
</comment>
<dbReference type="EMBL" id="PQXF01000008">
    <property type="protein sequence ID" value="PXF61076.1"/>
    <property type="molecule type" value="Genomic_DNA"/>
</dbReference>
<sequence>MTQDINPKELEKKVYRSYHRDGILDISLGLLILLFGIAMYTHLIPFVGLIPIMVMSAGYLAKKFVIIPRMGHVNFSNARKEKERGKMSFWLVLGIVVLGAVLVGLAKRNILPGLDSVLQTYPLLALAVIVSSLIIAAALMFGAVHLYAYAALVLIVLVPCQSIYAPEPHRVVFAGTFILLCGLLTFIRFLRKYPLPEKEASDVSHN</sequence>
<dbReference type="Proteomes" id="UP000248329">
    <property type="component" value="Unassembled WGS sequence"/>
</dbReference>
<name>A0AC61L3X6_9EURY</name>
<proteinExistence type="predicted"/>
<gene>
    <name evidence="1" type="ORF">C4B59_05815</name>
</gene>
<evidence type="ECO:0000313" key="1">
    <source>
        <dbReference type="EMBL" id="PXF61076.1"/>
    </source>
</evidence>
<accession>A0AC61L3X6</accession>
<protein>
    <submittedName>
        <fullName evidence="1">Uncharacterized protein</fullName>
    </submittedName>
</protein>
<evidence type="ECO:0000313" key="2">
    <source>
        <dbReference type="Proteomes" id="UP000248329"/>
    </source>
</evidence>
<reference evidence="1" key="1">
    <citation type="submission" date="2018-01" db="EMBL/GenBank/DDBJ databases">
        <authorList>
            <person name="Krukenberg V."/>
        </authorList>
    </citation>
    <scope>NUCLEOTIDE SEQUENCE</scope>
    <source>
        <strain evidence="1">E20ANME2</strain>
    </source>
</reference>